<dbReference type="RefSeq" id="XP_823119.1">
    <property type="nucleotide sequence ID" value="XM_818026.1"/>
</dbReference>
<evidence type="ECO:0000256" key="1">
    <source>
        <dbReference type="SAM" id="MobiDB-lite"/>
    </source>
</evidence>
<dbReference type="GO" id="GO:0005654">
    <property type="term" value="C:nucleoplasm"/>
    <property type="evidence" value="ECO:0000314"/>
    <property type="project" value="GeneDB"/>
</dbReference>
<keyword evidence="2" id="KW-1133">Transmembrane helix</keyword>
<dbReference type="GO" id="GO:0003677">
    <property type="term" value="F:DNA binding"/>
    <property type="evidence" value="ECO:0000247"/>
    <property type="project" value="GeneDB"/>
</dbReference>
<accession>Q38A79</accession>
<protein>
    <submittedName>
        <fullName evidence="3">Kinetoplast DNA-associated protein, putative</fullName>
    </submittedName>
</protein>
<dbReference type="PaxDb" id="5691-EAN78291"/>
<evidence type="ECO:0000313" key="4">
    <source>
        <dbReference type="Proteomes" id="UP000008524"/>
    </source>
</evidence>
<feature type="transmembrane region" description="Helical" evidence="2">
    <location>
        <begin position="30"/>
        <end position="50"/>
    </location>
</feature>
<dbReference type="GO" id="GO:0005730">
    <property type="term" value="C:nucleolus"/>
    <property type="evidence" value="ECO:0000314"/>
    <property type="project" value="GeneDB"/>
</dbReference>
<dbReference type="GeneID" id="3662835"/>
<dbReference type="Proteomes" id="UP000008524">
    <property type="component" value="Chromosome 10"/>
</dbReference>
<dbReference type="PANTHER" id="PTHR37564:SF2">
    <property type="entry name" value="DNA-ASSOCIATED PROTEIN, PUTATIVE-RELATED"/>
    <property type="match status" value="1"/>
</dbReference>
<keyword evidence="4" id="KW-1185">Reference proteome</keyword>
<dbReference type="InParanoid" id="Q38A79"/>
<dbReference type="PANTHER" id="PTHR37564">
    <property type="entry name" value="KINETOPLAST DNA-ASSOCIATED PROTEIN"/>
    <property type="match status" value="1"/>
</dbReference>
<keyword evidence="2" id="KW-0812">Transmembrane</keyword>
<keyword evidence="2" id="KW-0472">Membrane</keyword>
<dbReference type="OrthoDB" id="1919336at2759"/>
<dbReference type="GO" id="GO:0005737">
    <property type="term" value="C:cytoplasm"/>
    <property type="evidence" value="ECO:0006056"/>
    <property type="project" value="Others"/>
</dbReference>
<dbReference type="AlphaFoldDB" id="Q38A79"/>
<evidence type="ECO:0000313" key="3">
    <source>
        <dbReference type="EMBL" id="EAN78291.1"/>
    </source>
</evidence>
<dbReference type="InterPro" id="IPR052695">
    <property type="entry name" value="Kinetoplast-DNA-binding"/>
</dbReference>
<proteinExistence type="predicted"/>
<dbReference type="GO" id="GO:0020023">
    <property type="term" value="C:kinetoplast"/>
    <property type="evidence" value="ECO:0000247"/>
    <property type="project" value="GeneDB"/>
</dbReference>
<dbReference type="KEGG" id="tbr:Tb10.6k15.1480"/>
<sequence>MLAGRYCLTTHDAPTRHIEWLPLYFHSRHYLLSFFLFSFLFFFPCVVCVCQTEKGNKAPAMLRVSRLSLAIGTYSLFMKEQKNNPALKGLPVAKRGQATAKLYRELSVTEREELAKRAKAAPSATRKKSVPKTKGKEKVTGGGGKRKASEYTEFVKSNISKYSNLPQRERMTAVAKLWKQQKQMRK</sequence>
<reference evidence="3 4" key="1">
    <citation type="journal article" date="2005" name="Science">
        <title>Comparative genomics of trypanosomatid parasitic protozoa.</title>
        <authorList>
            <person name="El-Sayed N.M."/>
            <person name="Myler P.J."/>
            <person name="Blandin G."/>
            <person name="Berriman M."/>
            <person name="Crabtree J."/>
            <person name="Aggarwal G."/>
            <person name="Caler E."/>
            <person name="Renauld H."/>
            <person name="Worthey E.A."/>
            <person name="Hertz-Fowler C."/>
            <person name="Ghedin E."/>
            <person name="Peacock C."/>
            <person name="Bartholomeu D.C."/>
            <person name="Haas B.J."/>
            <person name="Tran A.N."/>
            <person name="Wortman J.R."/>
            <person name="Alsmark U.C."/>
            <person name="Angiuoli S."/>
            <person name="Anupama A."/>
            <person name="Badger J."/>
            <person name="Bringaud F."/>
            <person name="Cadag E."/>
            <person name="Carlton J.M."/>
            <person name="Cerqueira G.C."/>
            <person name="Creasy T."/>
            <person name="Delcher A.L."/>
            <person name="Djikeng A."/>
            <person name="Embley T.M."/>
            <person name="Hauser C."/>
            <person name="Ivens A.C."/>
            <person name="Kummerfeld S.K."/>
            <person name="Pereira-Leal J.B."/>
            <person name="Nilsson D."/>
            <person name="Peterson J."/>
            <person name="Salzberg S.L."/>
            <person name="Shallom J."/>
            <person name="Silva J.C."/>
            <person name="Sundaram J."/>
            <person name="Westenberger S."/>
            <person name="White O."/>
            <person name="Melville S.E."/>
            <person name="Donelson J.E."/>
            <person name="Andersson B."/>
            <person name="Stuart K.D."/>
            <person name="Hall N."/>
        </authorList>
    </citation>
    <scope>NUCLEOTIDE SEQUENCE [LARGE SCALE GENOMIC DNA]</scope>
    <source>
        <strain evidence="3 4">927/4 GUTat10.1</strain>
    </source>
</reference>
<feature type="region of interest" description="Disordered" evidence="1">
    <location>
        <begin position="116"/>
        <end position="147"/>
    </location>
</feature>
<dbReference type="OMA" id="QANIGRF"/>
<dbReference type="GO" id="GO:0042301">
    <property type="term" value="F:phosphate ion binding"/>
    <property type="evidence" value="ECO:0000314"/>
    <property type="project" value="GeneDB"/>
</dbReference>
<organism evidence="3 4">
    <name type="scientific">Trypanosoma brucei brucei (strain 927/4 GUTat10.1)</name>
    <dbReference type="NCBI Taxonomy" id="185431"/>
    <lineage>
        <taxon>Eukaryota</taxon>
        <taxon>Discoba</taxon>
        <taxon>Euglenozoa</taxon>
        <taxon>Kinetoplastea</taxon>
        <taxon>Metakinetoplastina</taxon>
        <taxon>Trypanosomatida</taxon>
        <taxon>Trypanosomatidae</taxon>
        <taxon>Trypanosoma</taxon>
    </lineage>
</organism>
<gene>
    <name evidence="3" type="ORF">Tb10.6k15.1480</name>
</gene>
<evidence type="ECO:0000256" key="2">
    <source>
        <dbReference type="SAM" id="Phobius"/>
    </source>
</evidence>
<reference evidence="3 4" key="2">
    <citation type="journal article" date="2005" name="Science">
        <title>The genome of the African trypanosome Trypanosoma brucei.</title>
        <authorList>
            <person name="Berriman M."/>
            <person name="Ghedin E."/>
            <person name="Hertz-Fowler C."/>
            <person name="Blandin G."/>
            <person name="Renauld H."/>
            <person name="Bartholomeu D.C."/>
            <person name="Lennard N.J."/>
            <person name="Caler E."/>
            <person name="Hamlin N.E."/>
            <person name="Haas B."/>
            <person name="Bohme U."/>
            <person name="Hannick L."/>
            <person name="Aslett M.A."/>
            <person name="Shallom J."/>
            <person name="Marcello L."/>
            <person name="Hou L."/>
            <person name="Wickstead B."/>
            <person name="Alsmark U.C."/>
            <person name="Arrowsmith C."/>
            <person name="Atkin R.J."/>
            <person name="Barron A.J."/>
            <person name="Bringaud F."/>
            <person name="Brooks K."/>
            <person name="Carrington M."/>
            <person name="Cherevach I."/>
            <person name="Chillingworth T.J."/>
            <person name="Churcher C."/>
            <person name="Clark L.N."/>
            <person name="Corton C.H."/>
            <person name="Cronin A."/>
            <person name="Davies R.M."/>
            <person name="Doggett J."/>
            <person name="Djikeng A."/>
            <person name="Feldblyum T."/>
            <person name="Field M.C."/>
            <person name="Fraser A."/>
            <person name="Goodhead I."/>
            <person name="Hance Z."/>
            <person name="Harper D."/>
            <person name="Harris B.R."/>
            <person name="Hauser H."/>
            <person name="Hostetler J."/>
            <person name="Ivens A."/>
            <person name="Jagels K."/>
            <person name="Johnson D."/>
            <person name="Johnson J."/>
            <person name="Jones K."/>
            <person name="Kerhornou A.X."/>
            <person name="Koo H."/>
            <person name="Larke N."/>
            <person name="Landfear S."/>
            <person name="Larkin C."/>
            <person name="Leech V."/>
            <person name="Line A."/>
            <person name="Lord A."/>
            <person name="Macleod A."/>
            <person name="Mooney P.J."/>
            <person name="Moule S."/>
            <person name="Martin D.M."/>
            <person name="Morgan G.W."/>
            <person name="Mungall K."/>
            <person name="Norbertczak H."/>
            <person name="Ormond D."/>
            <person name="Pai G."/>
            <person name="Peacock C.S."/>
            <person name="Peterson J."/>
            <person name="Quail M.A."/>
            <person name="Rabbinowitsch E."/>
            <person name="Rajandream M.A."/>
            <person name="Reitter C."/>
            <person name="Salzberg S.L."/>
            <person name="Sanders M."/>
            <person name="Schobel S."/>
            <person name="Sharp S."/>
            <person name="Simmonds M."/>
            <person name="Simpson A.J."/>
            <person name="Tallon L."/>
            <person name="Turner C.M."/>
            <person name="Tait A."/>
            <person name="Tivey A.R."/>
            <person name="Van Aken S."/>
            <person name="Walker D."/>
            <person name="Wanless D."/>
            <person name="Wang S."/>
            <person name="White B."/>
            <person name="White O."/>
            <person name="Whitehead S."/>
            <person name="Woodward J."/>
            <person name="Wortman J."/>
            <person name="Adams M.D."/>
            <person name="Embley T.M."/>
            <person name="Gull K."/>
            <person name="Ullu E."/>
            <person name="Barry J.D."/>
            <person name="Fairlamb A.H."/>
            <person name="Opperdoes F."/>
            <person name="Barrell B.G."/>
            <person name="Donelson J.E."/>
            <person name="Hall N."/>
            <person name="Fraser C.M."/>
            <person name="Melville S.E."/>
            <person name="El-Sayed N.M."/>
        </authorList>
    </citation>
    <scope>NUCLEOTIDE SEQUENCE [LARGE SCALE GENOMIC DNA]</scope>
    <source>
        <strain evidence="3 4">927/4 GUTat10.1</strain>
    </source>
</reference>
<name>Q38A79_TRYB2</name>
<dbReference type="EMBL" id="CM000208">
    <property type="protein sequence ID" value="EAN78291.1"/>
    <property type="molecule type" value="Genomic_DNA"/>
</dbReference>